<protein>
    <submittedName>
        <fullName evidence="2">Uncharacterized protein</fullName>
    </submittedName>
</protein>
<reference evidence="2" key="1">
    <citation type="submission" date="2020-11" db="EMBL/GenBank/DDBJ databases">
        <authorList>
            <person name="Tran Van P."/>
        </authorList>
    </citation>
    <scope>NUCLEOTIDE SEQUENCE</scope>
</reference>
<evidence type="ECO:0000313" key="2">
    <source>
        <dbReference type="EMBL" id="CAD7447166.1"/>
    </source>
</evidence>
<accession>A0A7R9F584</accession>
<dbReference type="AlphaFoldDB" id="A0A7R9F584"/>
<proteinExistence type="predicted"/>
<name>A0A7R9F584_9NEOP</name>
<feature type="region of interest" description="Disordered" evidence="1">
    <location>
        <begin position="93"/>
        <end position="131"/>
    </location>
</feature>
<feature type="compositionally biased region" description="Basic and acidic residues" evidence="1">
    <location>
        <begin position="99"/>
        <end position="122"/>
    </location>
</feature>
<evidence type="ECO:0000256" key="1">
    <source>
        <dbReference type="SAM" id="MobiDB-lite"/>
    </source>
</evidence>
<dbReference type="EMBL" id="OD568616">
    <property type="protein sequence ID" value="CAD7447166.1"/>
    <property type="molecule type" value="Genomic_DNA"/>
</dbReference>
<organism evidence="2">
    <name type="scientific">Timema bartmani</name>
    <dbReference type="NCBI Taxonomy" id="61472"/>
    <lineage>
        <taxon>Eukaryota</taxon>
        <taxon>Metazoa</taxon>
        <taxon>Ecdysozoa</taxon>
        <taxon>Arthropoda</taxon>
        <taxon>Hexapoda</taxon>
        <taxon>Insecta</taxon>
        <taxon>Pterygota</taxon>
        <taxon>Neoptera</taxon>
        <taxon>Polyneoptera</taxon>
        <taxon>Phasmatodea</taxon>
        <taxon>Timematodea</taxon>
        <taxon>Timematoidea</taxon>
        <taxon>Timematidae</taxon>
        <taxon>Timema</taxon>
    </lineage>
</organism>
<gene>
    <name evidence="2" type="ORF">TBIB3V08_LOCUS9482</name>
</gene>
<sequence>MLSAWQHRNNQPHGVVVSAPGYETRGSEVRFLASPLGIFPKRCTHICVESVGKPFYGIHIRYTRPGSNHDIRVTSNLVFCESSALDHEITEAGWSTTSDSRHCHPDRKPDGKEREREREKPPPVHPTEIRTSNSPFSAVELNTTSALANYATGAVLGIKPGSSGSVACLKSTTNDNQLVLIHGELLVEFSSREGAKLTPFGRKRLRRRGGSTDVTDTYSYM</sequence>